<proteinExistence type="predicted"/>
<accession>A0A5N6Z432</accession>
<sequence length="172" mass="18185">MPGTIIIPTVQLLLSKYPDYTLLLTVRNAPAIETLRAAIPSSQTDTVSFHELDLADLSAVHEFATTIAADINAGKLPPLASIVCNAFHWNLCRESELTSDGGFSLQGDGPVGAGEGDIVDEGAGWMDVEACGYGVVEAGPLSIRFLIHWDGRLGSTRRTEAGGSGSAMVIWE</sequence>
<dbReference type="Gene3D" id="3.40.50.720">
    <property type="entry name" value="NAD(P)-binding Rossmann-like Domain"/>
    <property type="match status" value="1"/>
</dbReference>
<organism evidence="1 2">
    <name type="scientific">Aspergillus coremiiformis</name>
    <dbReference type="NCBI Taxonomy" id="138285"/>
    <lineage>
        <taxon>Eukaryota</taxon>
        <taxon>Fungi</taxon>
        <taxon>Dikarya</taxon>
        <taxon>Ascomycota</taxon>
        <taxon>Pezizomycotina</taxon>
        <taxon>Eurotiomycetes</taxon>
        <taxon>Eurotiomycetidae</taxon>
        <taxon>Eurotiales</taxon>
        <taxon>Aspergillaceae</taxon>
        <taxon>Aspergillus</taxon>
        <taxon>Aspergillus subgen. Circumdati</taxon>
    </lineage>
</organism>
<dbReference type="Proteomes" id="UP000327118">
    <property type="component" value="Unassembled WGS sequence"/>
</dbReference>
<dbReference type="OrthoDB" id="191139at2759"/>
<protein>
    <recommendedName>
        <fullName evidence="3">Ketoreductase (KR) domain-containing protein</fullName>
    </recommendedName>
</protein>
<dbReference type="EMBL" id="ML739131">
    <property type="protein sequence ID" value="KAE8352437.1"/>
    <property type="molecule type" value="Genomic_DNA"/>
</dbReference>
<evidence type="ECO:0000313" key="2">
    <source>
        <dbReference type="Proteomes" id="UP000327118"/>
    </source>
</evidence>
<reference evidence="2" key="1">
    <citation type="submission" date="2019-04" db="EMBL/GenBank/DDBJ databases">
        <title>Friends and foes A comparative genomics studyof 23 Aspergillus species from section Flavi.</title>
        <authorList>
            <consortium name="DOE Joint Genome Institute"/>
            <person name="Kjaerbolling I."/>
            <person name="Vesth T."/>
            <person name="Frisvad J.C."/>
            <person name="Nybo J.L."/>
            <person name="Theobald S."/>
            <person name="Kildgaard S."/>
            <person name="Isbrandt T."/>
            <person name="Kuo A."/>
            <person name="Sato A."/>
            <person name="Lyhne E.K."/>
            <person name="Kogle M.E."/>
            <person name="Wiebenga A."/>
            <person name="Kun R.S."/>
            <person name="Lubbers R.J."/>
            <person name="Makela M.R."/>
            <person name="Barry K."/>
            <person name="Chovatia M."/>
            <person name="Clum A."/>
            <person name="Daum C."/>
            <person name="Haridas S."/>
            <person name="He G."/>
            <person name="LaButti K."/>
            <person name="Lipzen A."/>
            <person name="Mondo S."/>
            <person name="Riley R."/>
            <person name="Salamov A."/>
            <person name="Simmons B.A."/>
            <person name="Magnuson J.K."/>
            <person name="Henrissat B."/>
            <person name="Mortensen U.H."/>
            <person name="Larsen T.O."/>
            <person name="Devries R.P."/>
            <person name="Grigoriev I.V."/>
            <person name="Machida M."/>
            <person name="Baker S.E."/>
            <person name="Andersen M.R."/>
        </authorList>
    </citation>
    <scope>NUCLEOTIDE SEQUENCE [LARGE SCALE GENOMIC DNA]</scope>
    <source>
        <strain evidence="2">CBS 553.77</strain>
    </source>
</reference>
<name>A0A5N6Z432_9EURO</name>
<keyword evidence="2" id="KW-1185">Reference proteome</keyword>
<gene>
    <name evidence="1" type="ORF">BDV28DRAFT_125848</name>
</gene>
<dbReference type="InterPro" id="IPR036291">
    <property type="entry name" value="NAD(P)-bd_dom_sf"/>
</dbReference>
<dbReference type="AlphaFoldDB" id="A0A5N6Z432"/>
<evidence type="ECO:0000313" key="1">
    <source>
        <dbReference type="EMBL" id="KAE8352437.1"/>
    </source>
</evidence>
<dbReference type="SUPFAM" id="SSF51735">
    <property type="entry name" value="NAD(P)-binding Rossmann-fold domains"/>
    <property type="match status" value="1"/>
</dbReference>
<evidence type="ECO:0008006" key="3">
    <source>
        <dbReference type="Google" id="ProtNLM"/>
    </source>
</evidence>